<dbReference type="RefSeq" id="WP_147802173.1">
    <property type="nucleotide sequence ID" value="NZ_CP144914.1"/>
</dbReference>
<evidence type="ECO:0000256" key="1">
    <source>
        <dbReference type="SAM" id="Coils"/>
    </source>
</evidence>
<dbReference type="OrthoDB" id="3540923at2"/>
<organism evidence="2 3">
    <name type="scientific">Alkalicoccus halolimnae</name>
    <dbReference type="NCBI Taxonomy" id="1667239"/>
    <lineage>
        <taxon>Bacteria</taxon>
        <taxon>Bacillati</taxon>
        <taxon>Bacillota</taxon>
        <taxon>Bacilli</taxon>
        <taxon>Bacillales</taxon>
        <taxon>Bacillaceae</taxon>
        <taxon>Alkalicoccus</taxon>
    </lineage>
</organism>
<proteinExistence type="predicted"/>
<keyword evidence="1" id="KW-0175">Coiled coil</keyword>
<name>A0A5C7FPA2_9BACI</name>
<accession>A0A5C7FPA2</accession>
<gene>
    <name evidence="2" type="ORF">FTX54_008485</name>
</gene>
<feature type="coiled-coil region" evidence="1">
    <location>
        <begin position="85"/>
        <end position="119"/>
    </location>
</feature>
<reference evidence="2 3" key="1">
    <citation type="submission" date="2024-01" db="EMBL/GenBank/DDBJ databases">
        <title>Complete Genome Sequence of Alkalicoccus halolimnae BZ-SZ-XJ29T, a Moderately Halophilic Bacterium Isolated from a Salt Lake.</title>
        <authorList>
            <person name="Zhao B."/>
        </authorList>
    </citation>
    <scope>NUCLEOTIDE SEQUENCE [LARGE SCALE GENOMIC DNA]</scope>
    <source>
        <strain evidence="2 3">BZ-SZ-XJ29</strain>
    </source>
</reference>
<evidence type="ECO:0000313" key="3">
    <source>
        <dbReference type="Proteomes" id="UP000321816"/>
    </source>
</evidence>
<dbReference type="AlphaFoldDB" id="A0A5C7FPA2"/>
<dbReference type="Proteomes" id="UP000321816">
    <property type="component" value="Chromosome"/>
</dbReference>
<sequence length="313" mass="36388">MAEKSLNEQITEVIEKTRLKKKWSEHQERLAEALINNKITAENLKMELDNHNLQYKDLLNIPIVKLISSTAEENHDQLSHSQLKSIEWKLLYQEALRNMEELERERVMYEEHAMQLKDVKTAGKLLEDKKNEMILNESSLWSDDLYNTTVQEINIMGELQELYDAVDAGEHAYYSLEDTRKALDKASNWSVFDMLSGGIVTAYMQQSQLDDAKESLHRTARRLRQFQDELIDIEQHQTGDMNIGTLLSNIENFYGDIIVYWIVKDQINDAVKKVSAVQSSVSELVNELKERSSQLESRREEVSLKRIRLIGEA</sequence>
<protein>
    <submittedName>
        <fullName evidence="2">Uncharacterized protein</fullName>
    </submittedName>
</protein>
<keyword evidence="3" id="KW-1185">Reference proteome</keyword>
<dbReference type="EMBL" id="CP144914">
    <property type="protein sequence ID" value="WWD78479.1"/>
    <property type="molecule type" value="Genomic_DNA"/>
</dbReference>
<dbReference type="KEGG" id="ahal:FTX54_008485"/>
<evidence type="ECO:0000313" key="2">
    <source>
        <dbReference type="EMBL" id="WWD78479.1"/>
    </source>
</evidence>